<dbReference type="EMBL" id="LC026945">
    <property type="protein sequence ID" value="BAS04444.1"/>
    <property type="molecule type" value="Genomic_DNA"/>
</dbReference>
<dbReference type="InterPro" id="IPR000120">
    <property type="entry name" value="Amidase"/>
</dbReference>
<evidence type="ECO:0000313" key="3">
    <source>
        <dbReference type="EMBL" id="BAS04444.1"/>
    </source>
</evidence>
<dbReference type="InterPro" id="IPR036928">
    <property type="entry name" value="AS_sf"/>
</dbReference>
<dbReference type="InterPro" id="IPR023631">
    <property type="entry name" value="Amidase_dom"/>
</dbReference>
<dbReference type="PROSITE" id="PS00571">
    <property type="entry name" value="AMIDASES"/>
    <property type="match status" value="1"/>
</dbReference>
<dbReference type="Gene3D" id="3.90.1300.10">
    <property type="entry name" value="Amidase signature (AS) domain"/>
    <property type="match status" value="1"/>
</dbReference>
<feature type="domain" description="Amidase" evidence="2">
    <location>
        <begin position="17"/>
        <end position="441"/>
    </location>
</feature>
<evidence type="ECO:0000256" key="1">
    <source>
        <dbReference type="SAM" id="MobiDB-lite"/>
    </source>
</evidence>
<dbReference type="AlphaFoldDB" id="A0A0K2QQ46"/>
<feature type="region of interest" description="Disordered" evidence="1">
    <location>
        <begin position="128"/>
        <end position="148"/>
    </location>
</feature>
<dbReference type="Pfam" id="PF01425">
    <property type="entry name" value="Amidase"/>
    <property type="match status" value="1"/>
</dbReference>
<dbReference type="SMR" id="A0A0K2QQ46"/>
<organism evidence="3">
    <name type="scientific">Arthrobacter sp. S-2(2015)</name>
    <dbReference type="NCBI Taxonomy" id="1617084"/>
    <lineage>
        <taxon>Bacteria</taxon>
        <taxon>Bacillati</taxon>
        <taxon>Actinomycetota</taxon>
        <taxon>Actinomycetes</taxon>
        <taxon>Micrococcales</taxon>
        <taxon>Micrococcaceae</taxon>
        <taxon>Arthrobacter</taxon>
    </lineage>
</organism>
<dbReference type="SUPFAM" id="SSF75304">
    <property type="entry name" value="Amidase signature (AS) enzymes"/>
    <property type="match status" value="1"/>
</dbReference>
<reference evidence="3" key="1">
    <citation type="journal article" date="2015" name="Biosci. Biotechnol. Biochem.">
        <title>A novel S-enantioselective amidase acting on 3,3,3-trifluoro-2-hydroxy-2-methylpropanamide from Arthrobacter sp. S-2.</title>
        <authorList>
            <person name="Fuhshuku K."/>
            <person name="Watanabe S."/>
            <person name="Nishii T."/>
            <person name="Ishii A."/>
            <person name="Asano Y."/>
        </authorList>
    </citation>
    <scope>NUCLEOTIDE SEQUENCE</scope>
    <source>
        <strain evidence="3">S-2</strain>
    </source>
</reference>
<dbReference type="GO" id="GO:0003824">
    <property type="term" value="F:catalytic activity"/>
    <property type="evidence" value="ECO:0007669"/>
    <property type="project" value="InterPro"/>
</dbReference>
<dbReference type="PANTHER" id="PTHR11895">
    <property type="entry name" value="TRANSAMIDASE"/>
    <property type="match status" value="1"/>
</dbReference>
<dbReference type="InterPro" id="IPR020556">
    <property type="entry name" value="Amidase_CS"/>
</dbReference>
<evidence type="ECO:0000259" key="2">
    <source>
        <dbReference type="Pfam" id="PF01425"/>
    </source>
</evidence>
<proteinExistence type="predicted"/>
<name>A0A0K2QQ46_9MICC</name>
<dbReference type="PANTHER" id="PTHR11895:SF151">
    <property type="entry name" value="GLUTAMYL-TRNA(GLN) AMIDOTRANSFERASE SUBUNIT A"/>
    <property type="match status" value="1"/>
</dbReference>
<sequence length="462" mass="48226">MQGLPTRSSNGAISAALEDHIKRADLTRHLNGFTYRNDEAARERAAELDADPGACPGSLLRGWVGVIKDSIHVKGAPNSAGTPLLRNFVPQKDAPVVTALRDQGAIVLGKANMHELALGTTSNNPTFGPVRNPHGQEHSSGGSSGGTATVVASGAARFGLGTDTGGSVRIPAALTGLYGLRPTTGRYPGNAVTPLCSSRDTVGVMTRTMADLDLVDQAISGAPANTPWPAESDLRLAVPSSRYTDELDPEVRRVWLESLQALQDEGITVAELDTSIPDALDDEWGMAIVFAEAYSELQQYLAEFVSTLTLDELLTGIAMPEVAAAFAANRPASEKARELMELQARSAKRAAAAEYAKAFAATGTSALIFPTTPVPAPRLGVDDENVLVDGKLRPSFDTLTRNMKPGSFAGLPGITLPVGVSSAGLPVGLSLDGPAGSDRRLIAVAGYIDGVLARAARSSRTV</sequence>
<accession>A0A0K2QQ46</accession>
<gene>
    <name evidence="3" type="primary">samd</name>
</gene>
<protein>
    <submittedName>
        <fullName evidence="3">S-amidase</fullName>
    </submittedName>
</protein>